<proteinExistence type="predicted"/>
<comment type="caution">
    <text evidence="1">The sequence shown here is derived from an EMBL/GenBank/DDBJ whole genome shotgun (WGS) entry which is preliminary data.</text>
</comment>
<protein>
    <recommendedName>
        <fullName evidence="3">Conjugal transfer protein TraN</fullName>
    </recommendedName>
</protein>
<evidence type="ECO:0000313" key="1">
    <source>
        <dbReference type="EMBL" id="PZQ48799.1"/>
    </source>
</evidence>
<dbReference type="InterPro" id="IPR014121">
    <property type="entry name" value="TraN_Ftype"/>
</dbReference>
<dbReference type="Gene3D" id="2.60.120.200">
    <property type="match status" value="1"/>
</dbReference>
<sequence length="1349" mass="145902">MSVDPKLEATAPSPGRGRSLARGAARVLAIALVAHEAVAPSLVMAQTSQEMRDAAGFADSELFKPTLDDLFSSDGEGGLTIGEEELSVQDLFYGVEPIGGADNPLPGDVKRIEDLYDGRDANLGRMSVSEGLYGATGDLNAEAGALEVLSGTDEIPSLANELWLEPSRDAMTDTAALRQEFAECVVRSVPGTITETYQSTRTELCETWTVDSRPIEAVRAYNGLDVTRDGEDWICSWRGSSFLTDDPANCGVLTLFEDPPDHIERISSCGENCSVLLTEQFHGRAPKPPADIRAAFPWVEAITSYAEFCARPENITPTAVDYENFGGGGVGPRSRAWLIHDEVNNYPGANGVYSTADTDEIYDCAWLEGLARPSFSYPTFQRDGVEVPVWTESSTKYLGAYPRYLYWRYFFGLENGPAPDISWQWLEAGRVESIRTRWIEKDLGSLSIRANGTMLLRDTTDTGPEESDWADASALIGTTADTVIKQDGSVTKPYRLEIEVDYAPRDLEAFTPWEFDNTRYQQLVALVETLTELGSEEEQTCELAYTCATDVDFDGDGCVTDANGALLCGEDIPDPGVFPAGLVPATCTALAVTPNCPEEMLQPQDTCEQFAEDPACSFTRGECQIRDSLGNCLYNEVSYQCVDGGSYDTPVQTTEYMCEGDISCLGEDCVVPNRSDATADLAEVATKLASVDMMSQDMNCAIDPTSVSGTAAVSAALATCEVFAGERQVCDRSTIGGSNCCVEAEGVNLTDYLQLMFAVSRLASTAADLGFENPIASAWATAGDFTRNSWSTLSRPMVEVWENVIGYTGVPVDQVASTVSLEAIKGALMNSAAEWTYQMFGQSAANALFVNGSGAGALFTAGGQIELGATAAFSSGVTMALSAVSAAYTAYLIYELVIDLISACDEDEYALMAAKALRNTHYIDTSCQRSVLGFCIERREYYCVYNSPLSRIMMENYRRIYGDDDWGDRGSPECGGIPYAEIANVDFEAFDLSEWTGMLMESDIVEPMKALDLEGLTGSSSTLGEGLADLYPREDAMERNLKRFAELDADGIRDDASEDYLIDVDEELGDPGEDDDYVPGDEGEPPVITGCRPVWSPPIDTFCARTTPITSAEHAGAWYTDRVDCGTGPNGWPSMVINEYRNLYVSAVNVARTTNIPAEMKASNVVRLSADFYVPSSYRWTASGRLPLGINVGPFTSGGATGAAQKGSSVRMHIWDDGTVGLYAYNFDRTSPVVHGSGQYSSTVKTRQYGQGAGRISTPIPRDQWVTIAVEMVLGPRGADRDAANIYMYDAAGNLIGQSGKANVTFRRATDSFGVEGILADAKLNKSVTPSQNQALYVKNYQGFVCDAN</sequence>
<reference evidence="1 2" key="1">
    <citation type="submission" date="2017-08" db="EMBL/GenBank/DDBJ databases">
        <title>Infants hospitalized years apart are colonized by the same room-sourced microbial strains.</title>
        <authorList>
            <person name="Brooks B."/>
            <person name="Olm M.R."/>
            <person name="Firek B.A."/>
            <person name="Baker R."/>
            <person name="Thomas B.C."/>
            <person name="Morowitz M.J."/>
            <person name="Banfield J.F."/>
        </authorList>
    </citation>
    <scope>NUCLEOTIDE SEQUENCE [LARGE SCALE GENOMIC DNA]</scope>
    <source>
        <strain evidence="1">S2_005_002_R2_34</strain>
    </source>
</reference>
<evidence type="ECO:0008006" key="3">
    <source>
        <dbReference type="Google" id="ProtNLM"/>
    </source>
</evidence>
<evidence type="ECO:0000313" key="2">
    <source>
        <dbReference type="Proteomes" id="UP000249185"/>
    </source>
</evidence>
<dbReference type="Pfam" id="PF06986">
    <property type="entry name" value="F_T4SS_TraN"/>
    <property type="match status" value="2"/>
</dbReference>
<name>A0A2W5N940_RHOSU</name>
<dbReference type="Proteomes" id="UP000249185">
    <property type="component" value="Unassembled WGS sequence"/>
</dbReference>
<gene>
    <name evidence="1" type="ORF">DI556_13370</name>
</gene>
<organism evidence="1 2">
    <name type="scientific">Rhodovulum sulfidophilum</name>
    <name type="common">Rhodobacter sulfidophilus</name>
    <dbReference type="NCBI Taxonomy" id="35806"/>
    <lineage>
        <taxon>Bacteria</taxon>
        <taxon>Pseudomonadati</taxon>
        <taxon>Pseudomonadota</taxon>
        <taxon>Alphaproteobacteria</taxon>
        <taxon>Rhodobacterales</taxon>
        <taxon>Paracoccaceae</taxon>
        <taxon>Rhodovulum</taxon>
    </lineage>
</organism>
<accession>A0A2W5N940</accession>
<dbReference type="EMBL" id="QFPW01000010">
    <property type="protein sequence ID" value="PZQ48799.1"/>
    <property type="molecule type" value="Genomic_DNA"/>
</dbReference>